<dbReference type="InterPro" id="IPR052164">
    <property type="entry name" value="Anthracycline_SecMetBiosynth"/>
</dbReference>
<dbReference type="InterPro" id="IPR029068">
    <property type="entry name" value="Glyas_Bleomycin-R_OHBP_Dase"/>
</dbReference>
<proteinExistence type="predicted"/>
<name>A0A5C6VII4_9FLAO</name>
<dbReference type="SUPFAM" id="SSF54593">
    <property type="entry name" value="Glyoxalase/Bleomycin resistance protein/Dihydroxybiphenyl dioxygenase"/>
    <property type="match status" value="1"/>
</dbReference>
<dbReference type="PANTHER" id="PTHR33993">
    <property type="entry name" value="GLYOXALASE-RELATED"/>
    <property type="match status" value="1"/>
</dbReference>
<protein>
    <submittedName>
        <fullName evidence="2">VOC family protein</fullName>
    </submittedName>
</protein>
<dbReference type="PROSITE" id="PS51819">
    <property type="entry name" value="VOC"/>
    <property type="match status" value="1"/>
</dbReference>
<dbReference type="OrthoDB" id="9799428at2"/>
<reference evidence="2 3" key="1">
    <citation type="submission" date="2019-08" db="EMBL/GenBank/DDBJ databases">
        <title>Genome of Luteibaculum oceani JCM 18817.</title>
        <authorList>
            <person name="Bowman J.P."/>
        </authorList>
    </citation>
    <scope>NUCLEOTIDE SEQUENCE [LARGE SCALE GENOMIC DNA]</scope>
    <source>
        <strain evidence="2 3">JCM 18817</strain>
    </source>
</reference>
<feature type="domain" description="VOC" evidence="1">
    <location>
        <begin position="8"/>
        <end position="122"/>
    </location>
</feature>
<sequence>MSNGRVIGVGGVFFVSEDPKALYQWYEENLGLVNNGYGFLFERSDKASDRGYLQFSAFSNNDYIKPSPKNFMINFRVDNLDVLLEKLATKGIHPCKEPESFEYGKFAHILDPENNKIELWEPVDEVMKTYDDGKNVNRP</sequence>
<dbReference type="RefSeq" id="WP_147012744.1">
    <property type="nucleotide sequence ID" value="NZ_VORB01000001.1"/>
</dbReference>
<dbReference type="AlphaFoldDB" id="A0A5C6VII4"/>
<evidence type="ECO:0000259" key="1">
    <source>
        <dbReference type="PROSITE" id="PS51819"/>
    </source>
</evidence>
<dbReference type="EMBL" id="VORB01000001">
    <property type="protein sequence ID" value="TXC85372.1"/>
    <property type="molecule type" value="Genomic_DNA"/>
</dbReference>
<keyword evidence="3" id="KW-1185">Reference proteome</keyword>
<organism evidence="2 3">
    <name type="scientific">Luteibaculum oceani</name>
    <dbReference type="NCBI Taxonomy" id="1294296"/>
    <lineage>
        <taxon>Bacteria</taxon>
        <taxon>Pseudomonadati</taxon>
        <taxon>Bacteroidota</taxon>
        <taxon>Flavobacteriia</taxon>
        <taxon>Flavobacteriales</taxon>
        <taxon>Luteibaculaceae</taxon>
        <taxon>Luteibaculum</taxon>
    </lineage>
</organism>
<dbReference type="PANTHER" id="PTHR33993:SF5">
    <property type="entry name" value="GLYOXALASE"/>
    <property type="match status" value="1"/>
</dbReference>
<gene>
    <name evidence="2" type="ORF">FRX97_01740</name>
</gene>
<dbReference type="Gene3D" id="3.10.180.10">
    <property type="entry name" value="2,3-Dihydroxybiphenyl 1,2-Dioxygenase, domain 1"/>
    <property type="match status" value="1"/>
</dbReference>
<comment type="caution">
    <text evidence="2">The sequence shown here is derived from an EMBL/GenBank/DDBJ whole genome shotgun (WGS) entry which is preliminary data.</text>
</comment>
<accession>A0A5C6VII4</accession>
<dbReference type="InterPro" id="IPR037523">
    <property type="entry name" value="VOC_core"/>
</dbReference>
<dbReference type="Proteomes" id="UP000321168">
    <property type="component" value="Unassembled WGS sequence"/>
</dbReference>
<evidence type="ECO:0000313" key="2">
    <source>
        <dbReference type="EMBL" id="TXC85372.1"/>
    </source>
</evidence>
<evidence type="ECO:0000313" key="3">
    <source>
        <dbReference type="Proteomes" id="UP000321168"/>
    </source>
</evidence>